<dbReference type="InParanoid" id="A0A6P7GSQ4"/>
<dbReference type="PANTHER" id="PTHR47272:SF2">
    <property type="entry name" value="PIGGYBAC TRANSPOSABLE ELEMENT-DERIVED PROTEIN 3-LIKE"/>
    <property type="match status" value="1"/>
</dbReference>
<dbReference type="InterPro" id="IPR029526">
    <property type="entry name" value="PGBD"/>
</dbReference>
<name>A0A6P7GSQ4_DIAVI</name>
<reference evidence="2" key="1">
    <citation type="submission" date="2025-08" db="UniProtKB">
        <authorList>
            <consortium name="RefSeq"/>
        </authorList>
    </citation>
    <scope>IDENTIFICATION</scope>
    <source>
        <tissue evidence="2">Whole insect</tissue>
    </source>
</reference>
<evidence type="ECO:0000313" key="2">
    <source>
        <dbReference type="RefSeq" id="XP_028152851.1"/>
    </source>
</evidence>
<proteinExistence type="predicted"/>
<protein>
    <submittedName>
        <fullName evidence="2">PiggyBac transposable element-derived protein 2-like</fullName>
    </submittedName>
</protein>
<accession>A0A6P7GSQ4</accession>
<dbReference type="PANTHER" id="PTHR47272">
    <property type="entry name" value="DDE_TNP_1_7 DOMAIN-CONTAINING PROTEIN"/>
    <property type="match status" value="1"/>
</dbReference>
<evidence type="ECO:0000259" key="1">
    <source>
        <dbReference type="Pfam" id="PF13843"/>
    </source>
</evidence>
<dbReference type="AlphaFoldDB" id="A0A6P7GSQ4"/>
<dbReference type="RefSeq" id="XP_028152851.1">
    <property type="nucleotide sequence ID" value="XM_028297050.1"/>
</dbReference>
<sequence length="145" mass="16624">MGGTDLMDSNISCYRVGIRSKKWYWPIFTYLIDAALQNAWTIYRKSGKNISLLEFRRSICQTYLTTYKVPAKRPGKIGRAAGSDFRVSDCVRFDCKDHWIISVPEGKRKRCAMPTCSSKGRTMCEKCNVGLCIACFKLFHTNRTN</sequence>
<feature type="domain" description="PiggyBac transposable element-derived protein" evidence="1">
    <location>
        <begin position="1"/>
        <end position="40"/>
    </location>
</feature>
<dbReference type="Pfam" id="PF13843">
    <property type="entry name" value="DDE_Tnp_1_7"/>
    <property type="match status" value="1"/>
</dbReference>
<gene>
    <name evidence="2" type="primary">LOC114346280</name>
</gene>
<organism evidence="2">
    <name type="scientific">Diabrotica virgifera virgifera</name>
    <name type="common">western corn rootworm</name>
    <dbReference type="NCBI Taxonomy" id="50390"/>
    <lineage>
        <taxon>Eukaryota</taxon>
        <taxon>Metazoa</taxon>
        <taxon>Ecdysozoa</taxon>
        <taxon>Arthropoda</taxon>
        <taxon>Hexapoda</taxon>
        <taxon>Insecta</taxon>
        <taxon>Pterygota</taxon>
        <taxon>Neoptera</taxon>
        <taxon>Endopterygota</taxon>
        <taxon>Coleoptera</taxon>
        <taxon>Polyphaga</taxon>
        <taxon>Cucujiformia</taxon>
        <taxon>Chrysomeloidea</taxon>
        <taxon>Chrysomelidae</taxon>
        <taxon>Galerucinae</taxon>
        <taxon>Diabroticina</taxon>
        <taxon>Diabroticites</taxon>
        <taxon>Diabrotica</taxon>
    </lineage>
</organism>